<evidence type="ECO:0000313" key="3">
    <source>
        <dbReference type="Proteomes" id="UP000193411"/>
    </source>
</evidence>
<dbReference type="Proteomes" id="UP000193411">
    <property type="component" value="Unassembled WGS sequence"/>
</dbReference>
<name>A0A1Y2HCY7_9FUNG</name>
<keyword evidence="3" id="KW-1185">Reference proteome</keyword>
<evidence type="ECO:0000313" key="2">
    <source>
        <dbReference type="EMBL" id="ORZ32460.1"/>
    </source>
</evidence>
<reference evidence="2 3" key="1">
    <citation type="submission" date="2016-07" db="EMBL/GenBank/DDBJ databases">
        <title>Pervasive Adenine N6-methylation of Active Genes in Fungi.</title>
        <authorList>
            <consortium name="DOE Joint Genome Institute"/>
            <person name="Mondo S.J."/>
            <person name="Dannebaum R.O."/>
            <person name="Kuo R.C."/>
            <person name="Labutti K."/>
            <person name="Haridas S."/>
            <person name="Kuo A."/>
            <person name="Salamov A."/>
            <person name="Ahrendt S.R."/>
            <person name="Lipzen A."/>
            <person name="Sullivan W."/>
            <person name="Andreopoulos W.B."/>
            <person name="Clum A."/>
            <person name="Lindquist E."/>
            <person name="Daum C."/>
            <person name="Ramamoorthy G.K."/>
            <person name="Gryganskyi A."/>
            <person name="Culley D."/>
            <person name="Magnuson J.K."/>
            <person name="James T.Y."/>
            <person name="O'Malley M.A."/>
            <person name="Stajich J.E."/>
            <person name="Spatafora J.W."/>
            <person name="Visel A."/>
            <person name="Grigoriev I.V."/>
        </authorList>
    </citation>
    <scope>NUCLEOTIDE SEQUENCE [LARGE SCALE GENOMIC DNA]</scope>
    <source>
        <strain evidence="2 3">PL171</strain>
    </source>
</reference>
<feature type="compositionally biased region" description="Polar residues" evidence="1">
    <location>
        <begin position="35"/>
        <end position="47"/>
    </location>
</feature>
<protein>
    <submittedName>
        <fullName evidence="2">Uncharacterized protein</fullName>
    </submittedName>
</protein>
<organism evidence="2 3">
    <name type="scientific">Catenaria anguillulae PL171</name>
    <dbReference type="NCBI Taxonomy" id="765915"/>
    <lineage>
        <taxon>Eukaryota</taxon>
        <taxon>Fungi</taxon>
        <taxon>Fungi incertae sedis</taxon>
        <taxon>Blastocladiomycota</taxon>
        <taxon>Blastocladiomycetes</taxon>
        <taxon>Blastocladiales</taxon>
        <taxon>Catenariaceae</taxon>
        <taxon>Catenaria</taxon>
    </lineage>
</organism>
<comment type="caution">
    <text evidence="2">The sequence shown here is derived from an EMBL/GenBank/DDBJ whole genome shotgun (WGS) entry which is preliminary data.</text>
</comment>
<accession>A0A1Y2HCY7</accession>
<gene>
    <name evidence="2" type="ORF">BCR44DRAFT_1238461</name>
</gene>
<dbReference type="AlphaFoldDB" id="A0A1Y2HCY7"/>
<feature type="region of interest" description="Disordered" evidence="1">
    <location>
        <begin position="19"/>
        <end position="56"/>
    </location>
</feature>
<dbReference type="EMBL" id="MCFL01000046">
    <property type="protein sequence ID" value="ORZ32460.1"/>
    <property type="molecule type" value="Genomic_DNA"/>
</dbReference>
<proteinExistence type="predicted"/>
<sequence>MRRVGSGWGTAVWCGCAGGREQGGERGSKGFVQPRSPSSTSCLQSSGCRRPGCPDHYRRQARRLRGIRFARHRRSRH</sequence>
<evidence type="ECO:0000256" key="1">
    <source>
        <dbReference type="SAM" id="MobiDB-lite"/>
    </source>
</evidence>
<dbReference type="PROSITE" id="PS51257">
    <property type="entry name" value="PROKAR_LIPOPROTEIN"/>
    <property type="match status" value="1"/>
</dbReference>